<evidence type="ECO:0000313" key="2">
    <source>
        <dbReference type="Proteomes" id="UP001140513"/>
    </source>
</evidence>
<reference evidence="1" key="1">
    <citation type="submission" date="2022-10" db="EMBL/GenBank/DDBJ databases">
        <title>Tapping the CABI collections for fungal endophytes: first genome assemblies for Collariella, Neodidymelliopsis, Ascochyta clinopodiicola, Didymella pomorum, Didymosphaeria variabile, Neocosmospora piperis and Neocucurbitaria cava.</title>
        <authorList>
            <person name="Hill R."/>
        </authorList>
    </citation>
    <scope>NUCLEOTIDE SEQUENCE</scope>
    <source>
        <strain evidence="1">IMI 356815</strain>
    </source>
</reference>
<dbReference type="AlphaFoldDB" id="A0A9W8XW02"/>
<dbReference type="OrthoDB" id="3801236at2759"/>
<proteinExistence type="predicted"/>
<accession>A0A9W8XW02</accession>
<evidence type="ECO:0000313" key="1">
    <source>
        <dbReference type="EMBL" id="KAJ4360802.1"/>
    </source>
</evidence>
<name>A0A9W8XW02_9PLEO</name>
<keyword evidence="2" id="KW-1185">Reference proteome</keyword>
<gene>
    <name evidence="1" type="ORF">N0V89_001369</name>
</gene>
<organism evidence="1 2">
    <name type="scientific">Didymosphaeria variabile</name>
    <dbReference type="NCBI Taxonomy" id="1932322"/>
    <lineage>
        <taxon>Eukaryota</taxon>
        <taxon>Fungi</taxon>
        <taxon>Dikarya</taxon>
        <taxon>Ascomycota</taxon>
        <taxon>Pezizomycotina</taxon>
        <taxon>Dothideomycetes</taxon>
        <taxon>Pleosporomycetidae</taxon>
        <taxon>Pleosporales</taxon>
        <taxon>Massarineae</taxon>
        <taxon>Didymosphaeriaceae</taxon>
        <taxon>Didymosphaeria</taxon>
    </lineage>
</organism>
<dbReference type="EMBL" id="JAPEUX010000001">
    <property type="protein sequence ID" value="KAJ4360802.1"/>
    <property type="molecule type" value="Genomic_DNA"/>
</dbReference>
<sequence>MASQPEVHANRSTSHDSAILATPDAQNNFVRGWNKLPLELRIHILEFNLIYIAPYKATEDATTSILLPYLRMTKEIADLAREIYFKKNVICLEVRRQDGRRRALRYPPPLSNRFIRRLEVELAFIDFATSRFWPKIPDLASGRYGFPNLRFLHIQLILWGRGG</sequence>
<dbReference type="GeneID" id="80904899"/>
<comment type="caution">
    <text evidence="1">The sequence shown here is derived from an EMBL/GenBank/DDBJ whole genome shotgun (WGS) entry which is preliminary data.</text>
</comment>
<dbReference type="Proteomes" id="UP001140513">
    <property type="component" value="Unassembled WGS sequence"/>
</dbReference>
<protein>
    <submittedName>
        <fullName evidence="1">Uncharacterized protein</fullName>
    </submittedName>
</protein>
<dbReference type="RefSeq" id="XP_056077004.1">
    <property type="nucleotide sequence ID" value="XM_056210182.1"/>
</dbReference>